<reference evidence="3" key="1">
    <citation type="submission" date="2009-10" db="EMBL/GenBank/DDBJ databases">
        <authorList>
            <person name="Weinstock G."/>
            <person name="Sodergren E."/>
            <person name="Clifton S."/>
            <person name="Fulton L."/>
            <person name="Fulton B."/>
            <person name="Courtney L."/>
            <person name="Fronick C."/>
            <person name="Harrison M."/>
            <person name="Strong C."/>
            <person name="Farmer C."/>
            <person name="Delahaunty K."/>
            <person name="Markovic C."/>
            <person name="Hall O."/>
            <person name="Minx P."/>
            <person name="Tomlinson C."/>
            <person name="Mitreva M."/>
            <person name="Nelson J."/>
            <person name="Hou S."/>
            <person name="Wollam A."/>
            <person name="Pepin K.H."/>
            <person name="Johnson M."/>
            <person name="Bhonagiri V."/>
            <person name="Nash W.E."/>
            <person name="Warren W."/>
            <person name="Chinwalla A."/>
            <person name="Mardis E.R."/>
            <person name="Wilson R.K."/>
        </authorList>
    </citation>
    <scope>NUCLEOTIDE SEQUENCE [LARGE SCALE GENOMIC DNA]</scope>
    <source>
        <strain evidence="3">ATCC 700122</strain>
    </source>
</reference>
<dbReference type="Proteomes" id="UP000006001">
    <property type="component" value="Unassembled WGS sequence"/>
</dbReference>
<dbReference type="STRING" id="649764.HMPREF0762_00686"/>
<dbReference type="HOGENOM" id="CLU_120972_1_0_11"/>
<protein>
    <recommendedName>
        <fullName evidence="2">DUF1648 domain-containing protein</fullName>
    </recommendedName>
</protein>
<feature type="transmembrane region" description="Helical" evidence="1">
    <location>
        <begin position="168"/>
        <end position="187"/>
    </location>
</feature>
<dbReference type="InterPro" id="IPR012867">
    <property type="entry name" value="DUF1648"/>
</dbReference>
<name>D0WFT6_SLAES</name>
<keyword evidence="1" id="KW-0472">Membrane</keyword>
<sequence length="194" mass="21612">MHAWAPFRRVRISSETSEGWAALAYRRLCFRGISLYEGERMKAQKDSFACIGHAVSAVLVVATFVHVAVSWDTMPDSIPAHYGLDGTPDAWGGKGSTLVAPCAMLLIFGIFFIASRHPGSWNTGVNMTEENRDAVYRVLGRLIASIEAVSALWLAAVSFIQVEEVRQPWFLLPAMLILLIGALAFWIRRLYRLK</sequence>
<keyword evidence="1" id="KW-0812">Transmembrane</keyword>
<dbReference type="Pfam" id="PF07853">
    <property type="entry name" value="DUF1648"/>
    <property type="match status" value="1"/>
</dbReference>
<accession>D0WFT6</accession>
<dbReference type="eggNOG" id="COG4194">
    <property type="taxonomic scope" value="Bacteria"/>
</dbReference>
<feature type="domain" description="DUF1648" evidence="2">
    <location>
        <begin position="58"/>
        <end position="105"/>
    </location>
</feature>
<gene>
    <name evidence="3" type="ORF">HMPREF0762_00686</name>
</gene>
<organism evidence="3 4">
    <name type="scientific">Slackia exigua (strain ATCC 700122 / DSM 15923 / CIP 105133 / JCM 11022 / KCTC 5966 / S-7)</name>
    <dbReference type="NCBI Taxonomy" id="649764"/>
    <lineage>
        <taxon>Bacteria</taxon>
        <taxon>Bacillati</taxon>
        <taxon>Actinomycetota</taxon>
        <taxon>Coriobacteriia</taxon>
        <taxon>Eggerthellales</taxon>
        <taxon>Eggerthellaceae</taxon>
        <taxon>Slackia</taxon>
    </lineage>
</organism>
<evidence type="ECO:0000259" key="2">
    <source>
        <dbReference type="Pfam" id="PF07853"/>
    </source>
</evidence>
<keyword evidence="1" id="KW-1133">Transmembrane helix</keyword>
<feature type="transmembrane region" description="Helical" evidence="1">
    <location>
        <begin position="91"/>
        <end position="113"/>
    </location>
</feature>
<feature type="transmembrane region" description="Helical" evidence="1">
    <location>
        <begin position="134"/>
        <end position="156"/>
    </location>
</feature>
<evidence type="ECO:0000256" key="1">
    <source>
        <dbReference type="SAM" id="Phobius"/>
    </source>
</evidence>
<evidence type="ECO:0000313" key="4">
    <source>
        <dbReference type="Proteomes" id="UP000006001"/>
    </source>
</evidence>
<feature type="transmembrane region" description="Helical" evidence="1">
    <location>
        <begin position="48"/>
        <end position="71"/>
    </location>
</feature>
<dbReference type="AlphaFoldDB" id="D0WFT6"/>
<dbReference type="EMBL" id="ACUX02000006">
    <property type="protein sequence ID" value="EEZ61349.1"/>
    <property type="molecule type" value="Genomic_DNA"/>
</dbReference>
<proteinExistence type="predicted"/>
<evidence type="ECO:0000313" key="3">
    <source>
        <dbReference type="EMBL" id="EEZ61349.1"/>
    </source>
</evidence>
<comment type="caution">
    <text evidence="3">The sequence shown here is derived from an EMBL/GenBank/DDBJ whole genome shotgun (WGS) entry which is preliminary data.</text>
</comment>
<keyword evidence="4" id="KW-1185">Reference proteome</keyword>